<dbReference type="PANTHER" id="PTHR42941">
    <property type="entry name" value="SLL1037 PROTEIN"/>
    <property type="match status" value="1"/>
</dbReference>
<dbReference type="NCBIfam" id="TIGR02122">
    <property type="entry name" value="TRAP_TAXI"/>
    <property type="match status" value="1"/>
</dbReference>
<dbReference type="InterPro" id="IPR011852">
    <property type="entry name" value="TRAP_TAXI"/>
</dbReference>
<gene>
    <name evidence="2" type="ORF">HK439_05195</name>
</gene>
<dbReference type="Gene3D" id="3.40.190.10">
    <property type="entry name" value="Periplasmic binding protein-like II"/>
    <property type="match status" value="2"/>
</dbReference>
<dbReference type="EMBL" id="JABFCZ010000005">
    <property type="protein sequence ID" value="MBD1545647.1"/>
    <property type="molecule type" value="Genomic_DNA"/>
</dbReference>
<organism evidence="2 3">
    <name type="scientific">Roseibium aggregatum</name>
    <dbReference type="NCBI Taxonomy" id="187304"/>
    <lineage>
        <taxon>Bacteria</taxon>
        <taxon>Pseudomonadati</taxon>
        <taxon>Pseudomonadota</taxon>
        <taxon>Alphaproteobacteria</taxon>
        <taxon>Hyphomicrobiales</taxon>
        <taxon>Stappiaceae</taxon>
        <taxon>Roseibium</taxon>
    </lineage>
</organism>
<dbReference type="SUPFAM" id="SSF53850">
    <property type="entry name" value="Periplasmic binding protein-like II"/>
    <property type="match status" value="1"/>
</dbReference>
<name>A0A926S5P7_9HYPH</name>
<evidence type="ECO:0000256" key="1">
    <source>
        <dbReference type="SAM" id="SignalP"/>
    </source>
</evidence>
<evidence type="ECO:0000313" key="3">
    <source>
        <dbReference type="Proteomes" id="UP000598467"/>
    </source>
</evidence>
<dbReference type="Proteomes" id="UP000598467">
    <property type="component" value="Unassembled WGS sequence"/>
</dbReference>
<dbReference type="RefSeq" id="WP_190290324.1">
    <property type="nucleotide sequence ID" value="NZ_JABFCZ010000005.1"/>
</dbReference>
<comment type="caution">
    <text evidence="2">The sequence shown here is derived from an EMBL/GenBank/DDBJ whole genome shotgun (WGS) entry which is preliminary data.</text>
</comment>
<sequence length="324" mass="33801">MKTCMKIVGAGLLASALSAASAYAQVVTIATGAQGSLAYNSGQAVAKVANDAGITARTQPLVGYLPLINSGEVDFGFSNGVEAEYAFSGTGNYDRKNPNMRLVGVMFPLTTGLMAPCDLGLKTIADVKAKASDLRIASEYTSSTIIPFYIAGGLANAGLTYDDFKKVPVASFVAGINALGDGLVDIALVSLNSGAGQQAAVKLKSRGGLCYISQDNSEAGIAAFKKYLPAGDIVSLKQNEKINGLQDSGANIMRIPWMMLTNADVSDDLVYKMTKAIAEHKDALKASFGAFARADLQTMAPANMVPYHPGAIRYFEEAGVKVGN</sequence>
<protein>
    <submittedName>
        <fullName evidence="2">TAXI family TRAP transporter solute-binding subunit</fullName>
    </submittedName>
</protein>
<dbReference type="Pfam" id="PF16868">
    <property type="entry name" value="NMT1_3"/>
    <property type="match status" value="1"/>
</dbReference>
<accession>A0A926S5P7</accession>
<keyword evidence="1" id="KW-0732">Signal</keyword>
<reference evidence="2" key="1">
    <citation type="submission" date="2020-05" db="EMBL/GenBank/DDBJ databases">
        <title>Identification of trans-AT polyketide cluster in two marine bacteria, producers of a novel glutaramide-containing polyketide sesbanimide D and analogs.</title>
        <authorList>
            <person name="Kacar D."/>
            <person name="Rodriguez P."/>
            <person name="Canedo L."/>
            <person name="Gonzalez E."/>
            <person name="Galan B."/>
            <person name="De La Calle F."/>
            <person name="Garcia J.L."/>
        </authorList>
    </citation>
    <scope>NUCLEOTIDE SEQUENCE</scope>
    <source>
        <strain evidence="2">PHM038</strain>
    </source>
</reference>
<feature type="chain" id="PRO_5036904244" evidence="1">
    <location>
        <begin position="25"/>
        <end position="324"/>
    </location>
</feature>
<evidence type="ECO:0000313" key="2">
    <source>
        <dbReference type="EMBL" id="MBD1545647.1"/>
    </source>
</evidence>
<proteinExistence type="predicted"/>
<dbReference type="AlphaFoldDB" id="A0A926S5P7"/>
<feature type="signal peptide" evidence="1">
    <location>
        <begin position="1"/>
        <end position="24"/>
    </location>
</feature>
<dbReference type="PANTHER" id="PTHR42941:SF1">
    <property type="entry name" value="SLL1037 PROTEIN"/>
    <property type="match status" value="1"/>
</dbReference>